<dbReference type="CDD" id="cd01285">
    <property type="entry name" value="nucleoside_deaminase"/>
    <property type="match status" value="1"/>
</dbReference>
<comment type="caution">
    <text evidence="2">The sequence shown here is derived from an EMBL/GenBank/DDBJ whole genome shotgun (WGS) entry which is preliminary data.</text>
</comment>
<keyword evidence="3" id="KW-1185">Reference proteome</keyword>
<dbReference type="AlphaFoldDB" id="A0AAW1T259"/>
<reference evidence="2 3" key="1">
    <citation type="journal article" date="2024" name="Nat. Commun.">
        <title>Phylogenomics reveals the evolutionary origins of lichenization in chlorophyte algae.</title>
        <authorList>
            <person name="Puginier C."/>
            <person name="Libourel C."/>
            <person name="Otte J."/>
            <person name="Skaloud P."/>
            <person name="Haon M."/>
            <person name="Grisel S."/>
            <person name="Petersen M."/>
            <person name="Berrin J.G."/>
            <person name="Delaux P.M."/>
            <person name="Dal Grande F."/>
            <person name="Keller J."/>
        </authorList>
    </citation>
    <scope>NUCLEOTIDE SEQUENCE [LARGE SCALE GENOMIC DNA]</scope>
    <source>
        <strain evidence="2 3">SAG 2523</strain>
    </source>
</reference>
<dbReference type="InterPro" id="IPR016193">
    <property type="entry name" value="Cytidine_deaminase-like"/>
</dbReference>
<dbReference type="EMBL" id="JALJOV010000520">
    <property type="protein sequence ID" value="KAK9863076.1"/>
    <property type="molecule type" value="Genomic_DNA"/>
</dbReference>
<accession>A0AAW1T259</accession>
<organism evidence="2 3">
    <name type="scientific">Apatococcus fuscideae</name>
    <dbReference type="NCBI Taxonomy" id="2026836"/>
    <lineage>
        <taxon>Eukaryota</taxon>
        <taxon>Viridiplantae</taxon>
        <taxon>Chlorophyta</taxon>
        <taxon>core chlorophytes</taxon>
        <taxon>Trebouxiophyceae</taxon>
        <taxon>Chlorellales</taxon>
        <taxon>Chlorellaceae</taxon>
        <taxon>Apatococcus</taxon>
    </lineage>
</organism>
<dbReference type="InterPro" id="IPR058535">
    <property type="entry name" value="MafB19-deam"/>
</dbReference>
<dbReference type="PANTHER" id="PTHR11079">
    <property type="entry name" value="CYTOSINE DEAMINASE FAMILY MEMBER"/>
    <property type="match status" value="1"/>
</dbReference>
<evidence type="ECO:0000313" key="2">
    <source>
        <dbReference type="EMBL" id="KAK9863076.1"/>
    </source>
</evidence>
<dbReference type="PROSITE" id="PS51747">
    <property type="entry name" value="CYT_DCMP_DEAMINASES_2"/>
    <property type="match status" value="1"/>
</dbReference>
<dbReference type="SUPFAM" id="SSF53927">
    <property type="entry name" value="Cytidine deaminase-like"/>
    <property type="match status" value="1"/>
</dbReference>
<name>A0AAW1T259_9CHLO</name>
<protein>
    <recommendedName>
        <fullName evidence="1">CMP/dCMP-type deaminase domain-containing protein</fullName>
    </recommendedName>
</protein>
<sequence length="176" mass="18831">MREAMLEARKGAAAGEVPVGAVVVHDKQIVARAHNLTEGLNSPLAHAEMLCLQQAAEALSGWRLLEASLYVTLEPCPMCAGAVLQARLRCLVYGARSLRLGADGSWIALLPGSSKSGVSAARHPFCADLTVQGGLLCDFARFGFSLETEGSLLLTARTRRMRFQLDVMSPRVLGQL</sequence>
<feature type="domain" description="CMP/dCMP-type deaminase" evidence="1">
    <location>
        <begin position="1"/>
        <end position="117"/>
    </location>
</feature>
<evidence type="ECO:0000313" key="3">
    <source>
        <dbReference type="Proteomes" id="UP001485043"/>
    </source>
</evidence>
<evidence type="ECO:0000259" key="1">
    <source>
        <dbReference type="PROSITE" id="PS51747"/>
    </source>
</evidence>
<dbReference type="Proteomes" id="UP001485043">
    <property type="component" value="Unassembled WGS sequence"/>
</dbReference>
<gene>
    <name evidence="2" type="ORF">WJX84_010544</name>
</gene>
<dbReference type="GO" id="GO:0052717">
    <property type="term" value="F:tRNA-specific adenosine-34 deaminase activity"/>
    <property type="evidence" value="ECO:0007669"/>
    <property type="project" value="UniProtKB-EC"/>
</dbReference>
<dbReference type="GO" id="GO:0046872">
    <property type="term" value="F:metal ion binding"/>
    <property type="evidence" value="ECO:0007669"/>
    <property type="project" value="UniProtKB-KW"/>
</dbReference>
<proteinExistence type="predicted"/>
<dbReference type="Pfam" id="PF14437">
    <property type="entry name" value="MafB19-deam"/>
    <property type="match status" value="1"/>
</dbReference>
<dbReference type="GO" id="GO:0002100">
    <property type="term" value="P:tRNA wobble adenosine to inosine editing"/>
    <property type="evidence" value="ECO:0007669"/>
    <property type="project" value="InterPro"/>
</dbReference>
<dbReference type="Gene3D" id="3.40.140.10">
    <property type="entry name" value="Cytidine Deaminase, domain 2"/>
    <property type="match status" value="1"/>
</dbReference>
<dbReference type="GO" id="GO:0009507">
    <property type="term" value="C:chloroplast"/>
    <property type="evidence" value="ECO:0007669"/>
    <property type="project" value="TreeGrafter"/>
</dbReference>
<dbReference type="InterPro" id="IPR002125">
    <property type="entry name" value="CMP_dCMP_dom"/>
</dbReference>
<dbReference type="PANTHER" id="PTHR11079:SF179">
    <property type="entry name" value="TRNA(ADENINE(34)) DEAMINASE, CHLOROPLASTIC"/>
    <property type="match status" value="1"/>
</dbReference>